<organism evidence="2 3">
    <name type="scientific">Cimex lectularius</name>
    <name type="common">Bed bug</name>
    <name type="synonym">Acanthia lectularia</name>
    <dbReference type="NCBI Taxonomy" id="79782"/>
    <lineage>
        <taxon>Eukaryota</taxon>
        <taxon>Metazoa</taxon>
        <taxon>Ecdysozoa</taxon>
        <taxon>Arthropoda</taxon>
        <taxon>Hexapoda</taxon>
        <taxon>Insecta</taxon>
        <taxon>Pterygota</taxon>
        <taxon>Neoptera</taxon>
        <taxon>Paraneoptera</taxon>
        <taxon>Hemiptera</taxon>
        <taxon>Heteroptera</taxon>
        <taxon>Panheteroptera</taxon>
        <taxon>Cimicomorpha</taxon>
        <taxon>Cimicidae</taxon>
        <taxon>Cimex</taxon>
    </lineage>
</organism>
<reference evidence="2" key="1">
    <citation type="submission" date="2022-01" db="UniProtKB">
        <authorList>
            <consortium name="EnsemblMetazoa"/>
        </authorList>
    </citation>
    <scope>IDENTIFICATION</scope>
</reference>
<dbReference type="AlphaFoldDB" id="A0A8I6SA74"/>
<keyword evidence="1" id="KW-0812">Transmembrane</keyword>
<evidence type="ECO:0000313" key="3">
    <source>
        <dbReference type="Proteomes" id="UP000494040"/>
    </source>
</evidence>
<proteinExistence type="predicted"/>
<evidence type="ECO:0000313" key="2">
    <source>
        <dbReference type="EnsemblMetazoa" id="XP_014259863.1"/>
    </source>
</evidence>
<keyword evidence="1" id="KW-0472">Membrane</keyword>
<evidence type="ECO:0000256" key="1">
    <source>
        <dbReference type="SAM" id="Phobius"/>
    </source>
</evidence>
<feature type="transmembrane region" description="Helical" evidence="1">
    <location>
        <begin position="29"/>
        <end position="48"/>
    </location>
</feature>
<dbReference type="RefSeq" id="XP_014259863.1">
    <property type="nucleotide sequence ID" value="XM_014404377.2"/>
</dbReference>
<accession>A0A8I6SA74</accession>
<dbReference type="EnsemblMetazoa" id="XM_014404377.2">
    <property type="protein sequence ID" value="XP_014259863.1"/>
    <property type="gene ID" value="LOC106672727"/>
</dbReference>
<feature type="transmembrane region" description="Helical" evidence="1">
    <location>
        <begin position="89"/>
        <end position="109"/>
    </location>
</feature>
<dbReference type="GeneID" id="106672727"/>
<protein>
    <recommendedName>
        <fullName evidence="4">Innexin</fullName>
    </recommendedName>
</protein>
<sequence>MSRTMTKRYRGFIDSLQTPVIKFLRGPMMIYLMFATLISMIFLCRPVKKCFGERNPNFKYDCFQDTVILNFINGSDIPSSYEDFERSKVMYQFSIYVFITHIFMNCVAIKFWESVVQKSVITVGFLIPTNLKKFTFKLNRRLPSSSRGLDSPQIQHTNGKFRVVKISNRDTKRYKRRIETILASKRFSNWAWSFMQCELLLLLFFLLRVYISNVFLDNRYLTLGLEFSSLKQEIKSLNYCQTSYELCNENEKVFACIMFMYYYYEILFAIMWYCDFIVLLTFVERLVVNIIYYLGHRSSFINKLILESTTGHRIDMSLSWLCSKSFTQWLILRRISEIVHPKLFLVIMKKCEMEHVCREESRVETHRGSKRFKTILEDAYLI</sequence>
<keyword evidence="1" id="KW-1133">Transmembrane helix</keyword>
<name>A0A8I6SA74_CIMLE</name>
<feature type="transmembrane region" description="Helical" evidence="1">
    <location>
        <begin position="270"/>
        <end position="294"/>
    </location>
</feature>
<dbReference type="KEGG" id="clec:106672727"/>
<dbReference type="Proteomes" id="UP000494040">
    <property type="component" value="Unassembled WGS sequence"/>
</dbReference>
<feature type="transmembrane region" description="Helical" evidence="1">
    <location>
        <begin position="190"/>
        <end position="211"/>
    </location>
</feature>
<evidence type="ECO:0008006" key="4">
    <source>
        <dbReference type="Google" id="ProtNLM"/>
    </source>
</evidence>
<keyword evidence="3" id="KW-1185">Reference proteome</keyword>